<dbReference type="Gene3D" id="3.40.50.1820">
    <property type="entry name" value="alpha/beta hydrolase"/>
    <property type="match status" value="1"/>
</dbReference>
<dbReference type="FunFam" id="3.40.50.1820:FF:000028">
    <property type="entry name" value="S9 family peptidase"/>
    <property type="match status" value="1"/>
</dbReference>
<evidence type="ECO:0000256" key="3">
    <source>
        <dbReference type="ARBA" id="ARBA00022801"/>
    </source>
</evidence>
<proteinExistence type="inferred from homology"/>
<evidence type="ECO:0000313" key="5">
    <source>
        <dbReference type="EMBL" id="UQK58935.1"/>
    </source>
</evidence>
<dbReference type="SUPFAM" id="SSF53474">
    <property type="entry name" value="alpha/beta-Hydrolases"/>
    <property type="match status" value="1"/>
</dbReference>
<dbReference type="InterPro" id="IPR001375">
    <property type="entry name" value="Peptidase_S9_cat"/>
</dbReference>
<evidence type="ECO:0000256" key="2">
    <source>
        <dbReference type="ARBA" id="ARBA00022670"/>
    </source>
</evidence>
<comment type="similarity">
    <text evidence="1">Belongs to the peptidase S9C family.</text>
</comment>
<feature type="domain" description="Peptidase S9 prolyl oligopeptidase catalytic" evidence="4">
    <location>
        <begin position="447"/>
        <end position="651"/>
    </location>
</feature>
<dbReference type="Gene3D" id="2.120.10.30">
    <property type="entry name" value="TolB, C-terminal domain"/>
    <property type="match status" value="1"/>
</dbReference>
<protein>
    <submittedName>
        <fullName evidence="5">S9 family peptidase</fullName>
    </submittedName>
</protein>
<reference evidence="5" key="1">
    <citation type="submission" date="2022-04" db="EMBL/GenBank/DDBJ databases">
        <title>Complete genome sequences of Ezakiella coagulans and Fenollaria massiliensis.</title>
        <authorList>
            <person name="France M.T."/>
            <person name="Clifford J."/>
            <person name="Narina S."/>
            <person name="Rutt L."/>
            <person name="Ravel J."/>
        </authorList>
    </citation>
    <scope>NUCLEOTIDE SEQUENCE</scope>
    <source>
        <strain evidence="5">C0061C2</strain>
    </source>
</reference>
<sequence length="653" mass="75192">MKINIDDFKLNKPVSALKISPDGRHKVFTVTDVDMGKNEYKNSFYMLDENDSLKRLSINDVSSTYAVDNGGIIFSMADEKRKYASIVYRLSFTGGEREELFRLMYPINSIRIMDEDRLVLSIGNSEKIRHFKDMDQETYEKKSAEMKEEDDYTIYDEIPFYLNGAGYINKIRSSLAIYNMKSGTLKMITDDFTNVSSYDIAPDKSEIIYTSESYTDKAPIKSQIYVYSFESDKSVKLDYDMDLSYYGPSYAGDDVFVFATDQEDHGINQNQRVYLIDKSKENIKCINEDFDMSIGSSVGSDLRYGGGYSFRVLNDKLYFISTLQNSADLFAIDKKGKLERLSKVVGSVDEFDVYDNGDIYAIGMLDYNLQEVYKFDGGKFNKVTAINEALQKTWKAKPYDKINFKNDDIDFEGFVIKPDGYKKGKKYPAILEIHGGPKTVTGEVLYHEYLYFAKQGYFVFFTNPRGSDGRGNEFMNIRGKFGTIDYDDLMKFTDVVLEKYEDIDRDNVHVTGGSYGGFMTNWIIGHTNRFKSAASQRSISNWLSFFGVSDIGYYFADDQNLADPFNSPEALWERSPLKYASDVRTPTLFIHSDEDYRCPLEQGIQMFTALKYFGVDSKIVIFHGENHELSRSGKPKHRQRRLDEIITWFKKRS</sequence>
<dbReference type="PANTHER" id="PTHR42776">
    <property type="entry name" value="SERINE PEPTIDASE S9 FAMILY MEMBER"/>
    <property type="match status" value="1"/>
</dbReference>
<dbReference type="KEGG" id="fms:M1R53_06755"/>
<dbReference type="RefSeq" id="WP_249242475.1">
    <property type="nucleotide sequence ID" value="NZ_CP096649.1"/>
</dbReference>
<dbReference type="Pfam" id="PF00326">
    <property type="entry name" value="Peptidase_S9"/>
    <property type="match status" value="1"/>
</dbReference>
<dbReference type="EMBL" id="CP096649">
    <property type="protein sequence ID" value="UQK58935.1"/>
    <property type="molecule type" value="Genomic_DNA"/>
</dbReference>
<name>A0A9E7DJ49_9FIRM</name>
<dbReference type="AlphaFoldDB" id="A0A9E7DJ49"/>
<dbReference type="InterPro" id="IPR011042">
    <property type="entry name" value="6-blade_b-propeller_TolB-like"/>
</dbReference>
<dbReference type="PANTHER" id="PTHR42776:SF27">
    <property type="entry name" value="DIPEPTIDYL PEPTIDASE FAMILY MEMBER 6"/>
    <property type="match status" value="1"/>
</dbReference>
<keyword evidence="3" id="KW-0378">Hydrolase</keyword>
<dbReference type="SUPFAM" id="SSF82171">
    <property type="entry name" value="DPP6 N-terminal domain-like"/>
    <property type="match status" value="1"/>
</dbReference>
<keyword evidence="6" id="KW-1185">Reference proteome</keyword>
<evidence type="ECO:0000313" key="6">
    <source>
        <dbReference type="Proteomes" id="UP000831151"/>
    </source>
</evidence>
<keyword evidence="2" id="KW-0645">Protease</keyword>
<dbReference type="Proteomes" id="UP000831151">
    <property type="component" value="Chromosome"/>
</dbReference>
<accession>A0A9E7DJ49</accession>
<dbReference type="GO" id="GO:0004252">
    <property type="term" value="F:serine-type endopeptidase activity"/>
    <property type="evidence" value="ECO:0007669"/>
    <property type="project" value="TreeGrafter"/>
</dbReference>
<dbReference type="InterPro" id="IPR029058">
    <property type="entry name" value="AB_hydrolase_fold"/>
</dbReference>
<organism evidence="5 6">
    <name type="scientific">Fenollaria massiliensis</name>
    <dbReference type="NCBI Taxonomy" id="938288"/>
    <lineage>
        <taxon>Bacteria</taxon>
        <taxon>Bacillati</taxon>
        <taxon>Bacillota</taxon>
        <taxon>Clostridia</taxon>
        <taxon>Eubacteriales</taxon>
        <taxon>Fenollaria</taxon>
    </lineage>
</organism>
<evidence type="ECO:0000259" key="4">
    <source>
        <dbReference type="Pfam" id="PF00326"/>
    </source>
</evidence>
<evidence type="ECO:0000256" key="1">
    <source>
        <dbReference type="ARBA" id="ARBA00010040"/>
    </source>
</evidence>
<gene>
    <name evidence="5" type="ORF">M1R53_06755</name>
</gene>
<dbReference type="GO" id="GO:0006508">
    <property type="term" value="P:proteolysis"/>
    <property type="evidence" value="ECO:0007669"/>
    <property type="project" value="UniProtKB-KW"/>
</dbReference>